<accession>W5TJ43</accession>
<dbReference type="KEGG" id="nno:NONO_c41890"/>
<dbReference type="eggNOG" id="COG0758">
    <property type="taxonomic scope" value="Bacteria"/>
</dbReference>
<reference evidence="1 2" key="1">
    <citation type="journal article" date="2014" name="Appl. Environ. Microbiol.">
        <title>Insights into the Microbial Degradation of Rubber and Gutta-Percha by Analysis of the Complete Genome of Nocardia nova SH22a.</title>
        <authorList>
            <person name="Luo Q."/>
            <person name="Hiessl S."/>
            <person name="Poehlein A."/>
            <person name="Daniel R."/>
            <person name="Steinbuchel A."/>
        </authorList>
    </citation>
    <scope>NUCLEOTIDE SEQUENCE [LARGE SCALE GENOMIC DNA]</scope>
    <source>
        <strain evidence="1">SH22a</strain>
    </source>
</reference>
<name>W5TJ43_9NOCA</name>
<evidence type="ECO:0000313" key="1">
    <source>
        <dbReference type="EMBL" id="AHH18973.1"/>
    </source>
</evidence>
<protein>
    <submittedName>
        <fullName evidence="1">Uncharacterized protein</fullName>
    </submittedName>
</protein>
<dbReference type="PATRIC" id="fig|1415166.3.peg.4301"/>
<dbReference type="Proteomes" id="UP000019150">
    <property type="component" value="Chromosome"/>
</dbReference>
<keyword evidence="2" id="KW-1185">Reference proteome</keyword>
<organism evidence="1 2">
    <name type="scientific">Nocardia nova SH22a</name>
    <dbReference type="NCBI Taxonomy" id="1415166"/>
    <lineage>
        <taxon>Bacteria</taxon>
        <taxon>Bacillati</taxon>
        <taxon>Actinomycetota</taxon>
        <taxon>Actinomycetes</taxon>
        <taxon>Mycobacteriales</taxon>
        <taxon>Nocardiaceae</taxon>
        <taxon>Nocardia</taxon>
    </lineage>
</organism>
<dbReference type="PANTHER" id="PTHR38440:SF1">
    <property type="entry name" value="UPF0398 PROTEIN SPR0331"/>
    <property type="match status" value="1"/>
</dbReference>
<dbReference type="EMBL" id="CP006850">
    <property type="protein sequence ID" value="AHH18973.1"/>
    <property type="molecule type" value="Genomic_DNA"/>
</dbReference>
<dbReference type="STRING" id="1415166.NONO_c41890"/>
<dbReference type="Gene3D" id="3.40.50.450">
    <property type="match status" value="1"/>
</dbReference>
<gene>
    <name evidence="1" type="ORF">NONO_c41890</name>
</gene>
<dbReference type="AlphaFoldDB" id="W5TJ43"/>
<dbReference type="SUPFAM" id="SSF102405">
    <property type="entry name" value="MCP/YpsA-like"/>
    <property type="match status" value="1"/>
</dbReference>
<dbReference type="PANTHER" id="PTHR38440">
    <property type="entry name" value="UPF0398 PROTEIN YPSA"/>
    <property type="match status" value="1"/>
</dbReference>
<dbReference type="HOGENOM" id="CLU_140396_0_0_11"/>
<dbReference type="RefSeq" id="WP_025350389.1">
    <property type="nucleotide sequence ID" value="NZ_CP006850.1"/>
</dbReference>
<dbReference type="InterPro" id="IPR010697">
    <property type="entry name" value="YspA"/>
</dbReference>
<dbReference type="OrthoDB" id="3231229at2"/>
<evidence type="ECO:0000313" key="2">
    <source>
        <dbReference type="Proteomes" id="UP000019150"/>
    </source>
</evidence>
<proteinExistence type="predicted"/>
<sequence length="159" mass="17069">MTRIAITGHRGLPERTTALVDAQLRAELADRSDDRLVGISCIADGADSLFARAVLDCGGDLVVVVPAREYRAGLPAEHHPVYDDLLSEAAEVIRLEHVESNSEAHQAGSVRMLDEADELFAVWDGKPARGYGGTTDVVAVARERGLPVTVVWPEGSARD</sequence>